<feature type="coiled-coil region" evidence="1">
    <location>
        <begin position="84"/>
        <end position="128"/>
    </location>
</feature>
<dbReference type="EMBL" id="CP072748">
    <property type="protein sequence ID" value="QTX10023.1"/>
    <property type="molecule type" value="Genomic_DNA"/>
</dbReference>
<reference evidence="2 4" key="1">
    <citation type="submission" date="2021-03" db="EMBL/GenBank/DDBJ databases">
        <title>Draft genome and methylome analysis of Thiotrix fructosivoruns ATCC 49748.</title>
        <authorList>
            <person name="Fomenkov A."/>
            <person name="Grabovich M.Y."/>
            <person name="Roberts R.J."/>
        </authorList>
    </citation>
    <scope>NUCLEOTIDE SEQUENCE [LARGE SCALE GENOMIC DNA]</scope>
    <source>
        <strain evidence="2 4">ATCC 49748</strain>
    </source>
</reference>
<dbReference type="Proteomes" id="UP000664466">
    <property type="component" value="Unassembled WGS sequence"/>
</dbReference>
<accession>A0A8B0SDE5</accession>
<sequence length="290" mass="31696">MPEDRINISTHRTVQSNKTALSRQVKEQTQLIGELTAMIQQKEQELAEWNGQSHLIGELTNKLQETETAMSVVHQQLQSKTHLVNDLTNQLKTQEQHMRTAAEHAQLIDDLTTKLQEVEIKLAAASLQGKHISAQNTVKTHMVSGMALGLLPAPLFDIMALSGVQLNLLRSLCRHYAVDFDEQIGKGMVSALVSGSLPVLTVLGLSSFAKLIPGIGTVGGGLSMTVLAGATLYATGQVFIRHFEAGGTLQDFDGKHWQAFFKQQLEEGKAFVRSKQFGTEPNSRSATTVN</sequence>
<keyword evidence="1" id="KW-0175">Coiled coil</keyword>
<evidence type="ECO:0008006" key="5">
    <source>
        <dbReference type="Google" id="ProtNLM"/>
    </source>
</evidence>
<feature type="coiled-coil region" evidence="1">
    <location>
        <begin position="25"/>
        <end position="52"/>
    </location>
</feature>
<organism evidence="3">
    <name type="scientific">Thiothrix fructosivorans</name>
    <dbReference type="NCBI Taxonomy" id="111770"/>
    <lineage>
        <taxon>Bacteria</taxon>
        <taxon>Pseudomonadati</taxon>
        <taxon>Pseudomonadota</taxon>
        <taxon>Gammaproteobacteria</taxon>
        <taxon>Thiotrichales</taxon>
        <taxon>Thiotrichaceae</taxon>
        <taxon>Thiothrix</taxon>
    </lineage>
</organism>
<keyword evidence="4" id="KW-1185">Reference proteome</keyword>
<protein>
    <recommendedName>
        <fullName evidence="5">DUF697 domain-containing protein</fullName>
    </recommendedName>
</protein>
<dbReference type="EMBL" id="JAFMPM010000008">
    <property type="protein sequence ID" value="MBO0615238.1"/>
    <property type="molecule type" value="Genomic_DNA"/>
</dbReference>
<evidence type="ECO:0000256" key="1">
    <source>
        <dbReference type="SAM" id="Coils"/>
    </source>
</evidence>
<evidence type="ECO:0000313" key="2">
    <source>
        <dbReference type="EMBL" id="MBO0615238.1"/>
    </source>
</evidence>
<proteinExistence type="predicted"/>
<reference evidence="3" key="2">
    <citation type="submission" date="2021-04" db="EMBL/GenBank/DDBJ databases">
        <title>Complete Genome and methylome analysis of Thiothrix fructosivorans ATCC 49748.</title>
        <authorList>
            <person name="Fomenkov A."/>
            <person name="Sun L."/>
            <person name="Vincze T."/>
            <person name="Grabovich M.Y."/>
            <person name="Roberts R.J."/>
        </authorList>
    </citation>
    <scope>NUCLEOTIDE SEQUENCE</scope>
    <source>
        <strain evidence="3">ATCC 49748</strain>
    </source>
</reference>
<name>A0A8B0SDE5_9GAMM</name>
<dbReference type="RefSeq" id="WP_207252961.1">
    <property type="nucleotide sequence ID" value="NZ_JAFMPM010000008.1"/>
</dbReference>
<evidence type="ECO:0000313" key="4">
    <source>
        <dbReference type="Proteomes" id="UP000664466"/>
    </source>
</evidence>
<evidence type="ECO:0000313" key="3">
    <source>
        <dbReference type="EMBL" id="QTX10023.1"/>
    </source>
</evidence>
<gene>
    <name evidence="3" type="ORF">J1836_015660</name>
    <name evidence="2" type="ORF">J1836_20275</name>
</gene>
<dbReference type="AlphaFoldDB" id="A0A8B0SDE5"/>